<gene>
    <name evidence="4" type="ORF">UFOPK2579_00833</name>
</gene>
<dbReference type="Pfam" id="PF10708">
    <property type="entry name" value="DUF2510"/>
    <property type="match status" value="1"/>
</dbReference>
<name>A0A6J6PJN7_9ZZZZ</name>
<feature type="region of interest" description="Disordered" evidence="2">
    <location>
        <begin position="136"/>
        <end position="163"/>
    </location>
</feature>
<feature type="coiled-coil region" evidence="1">
    <location>
        <begin position="1"/>
        <end position="65"/>
    </location>
</feature>
<evidence type="ECO:0000256" key="1">
    <source>
        <dbReference type="SAM" id="Coils"/>
    </source>
</evidence>
<organism evidence="4">
    <name type="scientific">freshwater metagenome</name>
    <dbReference type="NCBI Taxonomy" id="449393"/>
    <lineage>
        <taxon>unclassified sequences</taxon>
        <taxon>metagenomes</taxon>
        <taxon>ecological metagenomes</taxon>
    </lineage>
</organism>
<reference evidence="4" key="1">
    <citation type="submission" date="2020-05" db="EMBL/GenBank/DDBJ databases">
        <authorList>
            <person name="Chiriac C."/>
            <person name="Salcher M."/>
            <person name="Ghai R."/>
            <person name="Kavagutti S V."/>
        </authorList>
    </citation>
    <scope>NUCLEOTIDE SEQUENCE</scope>
</reference>
<feature type="compositionally biased region" description="Low complexity" evidence="2">
    <location>
        <begin position="136"/>
        <end position="149"/>
    </location>
</feature>
<dbReference type="AlphaFoldDB" id="A0A6J6PJN7"/>
<evidence type="ECO:0000259" key="3">
    <source>
        <dbReference type="Pfam" id="PF10708"/>
    </source>
</evidence>
<proteinExistence type="predicted"/>
<evidence type="ECO:0000313" key="4">
    <source>
        <dbReference type="EMBL" id="CAB4698899.1"/>
    </source>
</evidence>
<dbReference type="InterPro" id="IPR018929">
    <property type="entry name" value="DUF2510"/>
</dbReference>
<keyword evidence="1" id="KW-0175">Coiled coil</keyword>
<sequence>MSRAEHIRQQMLTTLARAEAETNALIAEQRFKEAGLIIDSATRDLRDMKRAIGDAERQIRDEGNDARQRVAGAGQVVGLVAGSKARGAMARGRAISRRNLAEKQSNALRPYQDVKTQLAGAIANLSRAKAQVSAQASAGTASAQPAATTPVPPPPTPATWAPDPYGRHELRYWDGMQWTEHVSNRGVSGTDFVPRPS</sequence>
<accession>A0A6J6PJN7</accession>
<dbReference type="EMBL" id="CAEZXR010000077">
    <property type="protein sequence ID" value="CAB4698899.1"/>
    <property type="molecule type" value="Genomic_DNA"/>
</dbReference>
<evidence type="ECO:0000256" key="2">
    <source>
        <dbReference type="SAM" id="MobiDB-lite"/>
    </source>
</evidence>
<feature type="domain" description="DUF2510" evidence="3">
    <location>
        <begin position="159"/>
        <end position="185"/>
    </location>
</feature>
<protein>
    <submittedName>
        <fullName evidence="4">Unannotated protein</fullName>
    </submittedName>
</protein>